<dbReference type="Gene3D" id="3.90.1200.10">
    <property type="match status" value="1"/>
</dbReference>
<evidence type="ECO:0000256" key="3">
    <source>
        <dbReference type="ARBA" id="ARBA00038211"/>
    </source>
</evidence>
<reference evidence="4 5" key="1">
    <citation type="journal article" date="2007" name="Science">
        <title>Sea anemone genome reveals ancestral eumetazoan gene repertoire and genomic organization.</title>
        <authorList>
            <person name="Putnam N.H."/>
            <person name="Srivastava M."/>
            <person name="Hellsten U."/>
            <person name="Dirks B."/>
            <person name="Chapman J."/>
            <person name="Salamov A."/>
            <person name="Terry A."/>
            <person name="Shapiro H."/>
            <person name="Lindquist E."/>
            <person name="Kapitonov V.V."/>
            <person name="Jurka J."/>
            <person name="Genikhovich G."/>
            <person name="Grigoriev I.V."/>
            <person name="Lucas S.M."/>
            <person name="Steele R.E."/>
            <person name="Finnerty J.R."/>
            <person name="Technau U."/>
            <person name="Martindale M.Q."/>
            <person name="Rokhsar D.S."/>
        </authorList>
    </citation>
    <scope>NUCLEOTIDE SEQUENCE [LARGE SCALE GENOMIC DNA]</scope>
    <source>
        <strain evidence="5">CH2 X CH6</strain>
    </source>
</reference>
<dbReference type="eggNOG" id="KOG2686">
    <property type="taxonomic scope" value="Eukaryota"/>
</dbReference>
<evidence type="ECO:0000256" key="1">
    <source>
        <dbReference type="ARBA" id="ARBA00023209"/>
    </source>
</evidence>
<comment type="similarity">
    <text evidence="3">Belongs to the choline/ethanolamine kinase family.</text>
</comment>
<dbReference type="STRING" id="45351.A8DWK3"/>
<feature type="non-terminal residue" evidence="4">
    <location>
        <position position="1"/>
    </location>
</feature>
<evidence type="ECO:0000313" key="4">
    <source>
        <dbReference type="EMBL" id="EDO25407.1"/>
    </source>
</evidence>
<keyword evidence="5" id="KW-1185">Reference proteome</keyword>
<dbReference type="HOGENOM" id="CLU_2504298_0_0_1"/>
<keyword evidence="1" id="KW-0594">Phospholipid biosynthesis</keyword>
<evidence type="ECO:0000256" key="2">
    <source>
        <dbReference type="ARBA" id="ARBA00023264"/>
    </source>
</evidence>
<dbReference type="EMBL" id="DS479785">
    <property type="protein sequence ID" value="EDO25407.1"/>
    <property type="molecule type" value="Genomic_DNA"/>
</dbReference>
<dbReference type="SUPFAM" id="SSF56112">
    <property type="entry name" value="Protein kinase-like (PK-like)"/>
    <property type="match status" value="1"/>
</dbReference>
<accession>A8DWK3</accession>
<dbReference type="PANTHER" id="PTHR22603">
    <property type="entry name" value="CHOLINE/ETHANOALAMINE KINASE"/>
    <property type="match status" value="1"/>
</dbReference>
<gene>
    <name evidence="4" type="ORF">NEMVEDRAFT_v1g157442</name>
</gene>
<dbReference type="Proteomes" id="UP000001593">
    <property type="component" value="Unassembled WGS sequence"/>
</dbReference>
<sequence>NPKLSTFSGNILSVPRDVDNEGQQQYDLLFIDYEYCGYNYRGFDLANHFNEWMWDYKHEEAPYYLYNPELFPSLEQQVCISRKPDK</sequence>
<proteinExistence type="inferred from homology"/>
<dbReference type="GO" id="GO:0008654">
    <property type="term" value="P:phospholipid biosynthetic process"/>
    <property type="evidence" value="ECO:0007669"/>
    <property type="project" value="UniProtKB-KW"/>
</dbReference>
<organism evidence="4 5">
    <name type="scientific">Nematostella vectensis</name>
    <name type="common">Starlet sea anemone</name>
    <dbReference type="NCBI Taxonomy" id="45351"/>
    <lineage>
        <taxon>Eukaryota</taxon>
        <taxon>Metazoa</taxon>
        <taxon>Cnidaria</taxon>
        <taxon>Anthozoa</taxon>
        <taxon>Hexacorallia</taxon>
        <taxon>Actiniaria</taxon>
        <taxon>Edwardsiidae</taxon>
        <taxon>Nematostella</taxon>
    </lineage>
</organism>
<protein>
    <submittedName>
        <fullName evidence="4">Uncharacterized protein</fullName>
    </submittedName>
</protein>
<dbReference type="InterPro" id="IPR011009">
    <property type="entry name" value="Kinase-like_dom_sf"/>
</dbReference>
<evidence type="ECO:0000313" key="5">
    <source>
        <dbReference type="Proteomes" id="UP000001593"/>
    </source>
</evidence>
<keyword evidence="1" id="KW-0443">Lipid metabolism</keyword>
<keyword evidence="2" id="KW-1208">Phospholipid metabolism</keyword>
<dbReference type="InParanoid" id="A8DWK3"/>
<keyword evidence="1" id="KW-0444">Lipid biosynthesis</keyword>
<dbReference type="PANTHER" id="PTHR22603:SF93">
    <property type="entry name" value="RE24176P"/>
    <property type="match status" value="1"/>
</dbReference>
<dbReference type="AlphaFoldDB" id="A8DWK3"/>
<name>A8DWK3_NEMVE</name>
<dbReference type="Pfam" id="PF01633">
    <property type="entry name" value="Choline_kinase"/>
    <property type="match status" value="1"/>
</dbReference>
<dbReference type="PhylomeDB" id="A8DWK3"/>